<sequence>MPRIEAATVAEHHALRRAALLSAGRTLLAEHGIDAVTPKAVGEQAGIARSSVYQYFPSTSALVAAIVEDAFVTANATIEEALAHQDSPRDRIDTYLRISLDLATGPSHRMFDSVDPSTLPAETQQRIDALHHAQTAPLIKAVRECGAPQPELAVHLIAGMMSAAARAISMGADRDATEHELLRAVQHGPVPQ</sequence>
<dbReference type="RefSeq" id="WP_301128909.1">
    <property type="nucleotide sequence ID" value="NZ_JAUHPV010000006.1"/>
</dbReference>
<feature type="DNA-binding region" description="H-T-H motif" evidence="2">
    <location>
        <begin position="37"/>
        <end position="56"/>
    </location>
</feature>
<keyword evidence="5" id="KW-1185">Reference proteome</keyword>
<dbReference type="PANTHER" id="PTHR30055">
    <property type="entry name" value="HTH-TYPE TRANSCRIPTIONAL REGULATOR RUTR"/>
    <property type="match status" value="1"/>
</dbReference>
<comment type="caution">
    <text evidence="4">The sequence shown here is derived from an EMBL/GenBank/DDBJ whole genome shotgun (WGS) entry which is preliminary data.</text>
</comment>
<dbReference type="PANTHER" id="PTHR30055:SF226">
    <property type="entry name" value="HTH-TYPE TRANSCRIPTIONAL REGULATOR PKSA"/>
    <property type="match status" value="1"/>
</dbReference>
<dbReference type="Pfam" id="PF00440">
    <property type="entry name" value="TetR_N"/>
    <property type="match status" value="1"/>
</dbReference>
<reference evidence="4" key="1">
    <citation type="submission" date="2023-06" db="EMBL/GenBank/DDBJ databases">
        <title>SYSU T00b26.</title>
        <authorList>
            <person name="Gao L."/>
            <person name="Fang B.-Z."/>
            <person name="Li W.-J."/>
        </authorList>
    </citation>
    <scope>NUCLEOTIDE SEQUENCE</scope>
    <source>
        <strain evidence="4">SYSU T00b26</strain>
    </source>
</reference>
<evidence type="ECO:0000256" key="1">
    <source>
        <dbReference type="ARBA" id="ARBA00023125"/>
    </source>
</evidence>
<name>A0ABT8G2N4_9MICO</name>
<keyword evidence="1 2" id="KW-0238">DNA-binding</keyword>
<evidence type="ECO:0000256" key="2">
    <source>
        <dbReference type="PROSITE-ProRule" id="PRU00335"/>
    </source>
</evidence>
<accession>A0ABT8G2N4</accession>
<evidence type="ECO:0000313" key="4">
    <source>
        <dbReference type="EMBL" id="MDN4473398.1"/>
    </source>
</evidence>
<gene>
    <name evidence="4" type="ORF">QQX04_10390</name>
</gene>
<dbReference type="InterPro" id="IPR009057">
    <property type="entry name" value="Homeodomain-like_sf"/>
</dbReference>
<feature type="domain" description="HTH tetR-type" evidence="3">
    <location>
        <begin position="14"/>
        <end position="74"/>
    </location>
</feature>
<dbReference type="Gene3D" id="1.10.357.10">
    <property type="entry name" value="Tetracycline Repressor, domain 2"/>
    <property type="match status" value="1"/>
</dbReference>
<proteinExistence type="predicted"/>
<evidence type="ECO:0000313" key="5">
    <source>
        <dbReference type="Proteomes" id="UP001172738"/>
    </source>
</evidence>
<dbReference type="InterPro" id="IPR050109">
    <property type="entry name" value="HTH-type_TetR-like_transc_reg"/>
</dbReference>
<dbReference type="InterPro" id="IPR001647">
    <property type="entry name" value="HTH_TetR"/>
</dbReference>
<dbReference type="PROSITE" id="PS50977">
    <property type="entry name" value="HTH_TETR_2"/>
    <property type="match status" value="1"/>
</dbReference>
<organism evidence="4 5">
    <name type="scientific">Demequina zhanjiangensis</name>
    <dbReference type="NCBI Taxonomy" id="3051659"/>
    <lineage>
        <taxon>Bacteria</taxon>
        <taxon>Bacillati</taxon>
        <taxon>Actinomycetota</taxon>
        <taxon>Actinomycetes</taxon>
        <taxon>Micrococcales</taxon>
        <taxon>Demequinaceae</taxon>
        <taxon>Demequina</taxon>
    </lineage>
</organism>
<dbReference type="PRINTS" id="PR00455">
    <property type="entry name" value="HTHTETR"/>
</dbReference>
<dbReference type="EMBL" id="JAUHPV010000006">
    <property type="protein sequence ID" value="MDN4473398.1"/>
    <property type="molecule type" value="Genomic_DNA"/>
</dbReference>
<dbReference type="SUPFAM" id="SSF46689">
    <property type="entry name" value="Homeodomain-like"/>
    <property type="match status" value="1"/>
</dbReference>
<dbReference type="Proteomes" id="UP001172738">
    <property type="component" value="Unassembled WGS sequence"/>
</dbReference>
<protein>
    <submittedName>
        <fullName evidence="4">Helix-turn-helix domain-containing protein</fullName>
    </submittedName>
</protein>
<evidence type="ECO:0000259" key="3">
    <source>
        <dbReference type="PROSITE" id="PS50977"/>
    </source>
</evidence>